<dbReference type="AlphaFoldDB" id="A0A0R1HQL2"/>
<dbReference type="RefSeq" id="WP_056941953.1">
    <property type="nucleotide sequence ID" value="NZ_AZCX01000002.1"/>
</dbReference>
<dbReference type="Proteomes" id="UP000050911">
    <property type="component" value="Unassembled WGS sequence"/>
</dbReference>
<dbReference type="EMBL" id="AZCX01000002">
    <property type="protein sequence ID" value="KRK48719.1"/>
    <property type="molecule type" value="Genomic_DNA"/>
</dbReference>
<gene>
    <name evidence="1" type="ORF">FC96_GL001037</name>
</gene>
<keyword evidence="2" id="KW-1185">Reference proteome</keyword>
<accession>A0A0R1HQL2</accession>
<evidence type="ECO:0000313" key="2">
    <source>
        <dbReference type="Proteomes" id="UP000050911"/>
    </source>
</evidence>
<protein>
    <submittedName>
        <fullName evidence="1">Uncharacterized protein</fullName>
    </submittedName>
</protein>
<name>A0A0R1HQL2_9LACO</name>
<proteinExistence type="predicted"/>
<comment type="caution">
    <text evidence="1">The sequence shown here is derived from an EMBL/GenBank/DDBJ whole genome shotgun (WGS) entry which is preliminary data.</text>
</comment>
<sequence length="89" mass="9586">MKSIGVPLLVNPSLPEDEATVLQKILASYQSTAYLRVGDQVLDLAVQQDVDQLRDADGQMVQIVADGGADAGELLTAVHSELVKRKCCY</sequence>
<reference evidence="1 2" key="1">
    <citation type="journal article" date="2015" name="Genome Announc.">
        <title>Expanding the biotechnology potential of lactobacilli through comparative genomics of 213 strains and associated genera.</title>
        <authorList>
            <person name="Sun Z."/>
            <person name="Harris H.M."/>
            <person name="McCann A."/>
            <person name="Guo C."/>
            <person name="Argimon S."/>
            <person name="Zhang W."/>
            <person name="Yang X."/>
            <person name="Jeffery I.B."/>
            <person name="Cooney J.C."/>
            <person name="Kagawa T.F."/>
            <person name="Liu W."/>
            <person name="Song Y."/>
            <person name="Salvetti E."/>
            <person name="Wrobel A."/>
            <person name="Rasinkangas P."/>
            <person name="Parkhill J."/>
            <person name="Rea M.C."/>
            <person name="O'Sullivan O."/>
            <person name="Ritari J."/>
            <person name="Douillard F.P."/>
            <person name="Paul Ross R."/>
            <person name="Yang R."/>
            <person name="Briner A.E."/>
            <person name="Felis G.E."/>
            <person name="de Vos W.M."/>
            <person name="Barrangou R."/>
            <person name="Klaenhammer T.R."/>
            <person name="Caufield P.W."/>
            <person name="Cui Y."/>
            <person name="Zhang H."/>
            <person name="O'Toole P.W."/>
        </authorList>
    </citation>
    <scope>NUCLEOTIDE SEQUENCE [LARGE SCALE GENOMIC DNA]</scope>
    <source>
        <strain evidence="1 2">JCM 15530</strain>
    </source>
</reference>
<dbReference type="PATRIC" id="fig|1302272.5.peg.1044"/>
<dbReference type="STRING" id="1302272.FC96_GL001037"/>
<organism evidence="1 2">
    <name type="scientific">Secundilactobacillus kimchicus JCM 15530</name>
    <dbReference type="NCBI Taxonomy" id="1302272"/>
    <lineage>
        <taxon>Bacteria</taxon>
        <taxon>Bacillati</taxon>
        <taxon>Bacillota</taxon>
        <taxon>Bacilli</taxon>
        <taxon>Lactobacillales</taxon>
        <taxon>Lactobacillaceae</taxon>
        <taxon>Secundilactobacillus</taxon>
    </lineage>
</organism>
<evidence type="ECO:0000313" key="1">
    <source>
        <dbReference type="EMBL" id="KRK48719.1"/>
    </source>
</evidence>